<dbReference type="GO" id="GO:0005829">
    <property type="term" value="C:cytosol"/>
    <property type="evidence" value="ECO:0007669"/>
    <property type="project" value="TreeGrafter"/>
</dbReference>
<accession>A0A0S2KGG4</accession>
<dbReference type="Proteomes" id="UP000065641">
    <property type="component" value="Chromosome"/>
</dbReference>
<dbReference type="STRING" id="1249552.PS2015_2792"/>
<reference evidence="1 2" key="1">
    <citation type="submission" date="2015-11" db="EMBL/GenBank/DDBJ databases">
        <authorList>
            <person name="Zhang Y."/>
            <person name="Guo Z."/>
        </authorList>
    </citation>
    <scope>NUCLEOTIDE SEQUENCE [LARGE SCALE GENOMIC DNA]</scope>
    <source>
        <strain evidence="1 2">KCTC 32221</strain>
    </source>
</reference>
<dbReference type="InterPro" id="IPR007814">
    <property type="entry name" value="PaaA_PaaC"/>
</dbReference>
<dbReference type="InterPro" id="IPR009078">
    <property type="entry name" value="Ferritin-like_SF"/>
</dbReference>
<dbReference type="SUPFAM" id="SSF47240">
    <property type="entry name" value="Ferritin-like"/>
    <property type="match status" value="1"/>
</dbReference>
<dbReference type="InterPro" id="IPR012347">
    <property type="entry name" value="Ferritin-like"/>
</dbReference>
<evidence type="ECO:0000313" key="1">
    <source>
        <dbReference type="EMBL" id="ALO47424.1"/>
    </source>
</evidence>
<dbReference type="PIRSF" id="PIRSF037834">
    <property type="entry name" value="PA_CoA_Oase3"/>
    <property type="match status" value="1"/>
</dbReference>
<dbReference type="InterPro" id="IPR052703">
    <property type="entry name" value="Aromatic_CoA_ox/epox"/>
</dbReference>
<dbReference type="Gene3D" id="1.20.1260.10">
    <property type="match status" value="1"/>
</dbReference>
<dbReference type="EMBL" id="CP013189">
    <property type="protein sequence ID" value="ALO47424.1"/>
    <property type="molecule type" value="Genomic_DNA"/>
</dbReference>
<dbReference type="AlphaFoldDB" id="A0A0S2KGG4"/>
<proteinExistence type="predicted"/>
<keyword evidence="2" id="KW-1185">Reference proteome</keyword>
<dbReference type="PANTHER" id="PTHR30458:SF0">
    <property type="entry name" value="1,2-PHENYLACETYL-COA EPOXIDASE, SUBUNIT C"/>
    <property type="match status" value="1"/>
</dbReference>
<dbReference type="Pfam" id="PF05138">
    <property type="entry name" value="PaaA_PaaC"/>
    <property type="match status" value="1"/>
</dbReference>
<organism evidence="1 2">
    <name type="scientific">Pseudohongiella spirulinae</name>
    <dbReference type="NCBI Taxonomy" id="1249552"/>
    <lineage>
        <taxon>Bacteria</taxon>
        <taxon>Pseudomonadati</taxon>
        <taxon>Pseudomonadota</taxon>
        <taxon>Gammaproteobacteria</taxon>
        <taxon>Pseudomonadales</taxon>
        <taxon>Pseudohongiellaceae</taxon>
        <taxon>Pseudohongiella</taxon>
    </lineage>
</organism>
<dbReference type="FunFam" id="1.20.1260.10:FF:000012">
    <property type="entry name" value="1,2-phenylacetyl-CoA epoxidase, subunit C"/>
    <property type="match status" value="1"/>
</dbReference>
<dbReference type="InterPro" id="IPR011882">
    <property type="entry name" value="PaaC"/>
</dbReference>
<name>A0A0S2KGG4_9GAMM</name>
<protein>
    <submittedName>
        <fullName evidence="1">Phenylacetic acid degradation protein</fullName>
    </submittedName>
</protein>
<dbReference type="PANTHER" id="PTHR30458">
    <property type="entry name" value="PHENYLACETIC ACID DEGRADATION PROTEIN PAA"/>
    <property type="match status" value="1"/>
</dbReference>
<dbReference type="PATRIC" id="fig|1249552.3.peg.2817"/>
<gene>
    <name evidence="1" type="ORF">PS2015_2792</name>
</gene>
<dbReference type="KEGG" id="pspi:PS2015_2792"/>
<dbReference type="OrthoDB" id="9789947at2"/>
<dbReference type="RefSeq" id="WP_058022815.1">
    <property type="nucleotide sequence ID" value="NZ_CP013189.1"/>
</dbReference>
<dbReference type="NCBIfam" id="TIGR02158">
    <property type="entry name" value="PA_CoA_Oxy3"/>
    <property type="match status" value="1"/>
</dbReference>
<sequence>MTKISGNEHLFRYVLALADDALVLGQNLSEWCSRGPYLEEDLALANVALDYLGRARMFFEYAAQIEDKGRTEDDLAFLRDSREYRNYLLHELPRGDFAYTMARQLMVDVFSLEYLKALCKSTDETLSAIAQRTVKESEYHLRRSRTWVVRLGDGTEESHTRMQKAFDDLWGYSHELFEGDDSERALVAEGISVDSSTIRNEWDRVVNEVLSEATLKRPDEGWAIRGGRNGIHTESFGPMLAEMQYMQRAYPGLEW</sequence>
<dbReference type="GO" id="GO:0010124">
    <property type="term" value="P:phenylacetate catabolic process"/>
    <property type="evidence" value="ECO:0007669"/>
    <property type="project" value="InterPro"/>
</dbReference>
<evidence type="ECO:0000313" key="2">
    <source>
        <dbReference type="Proteomes" id="UP000065641"/>
    </source>
</evidence>